<dbReference type="InterPro" id="IPR036430">
    <property type="entry name" value="RNase_T2-like_sf"/>
</dbReference>
<dbReference type="GO" id="GO:0033897">
    <property type="term" value="F:ribonuclease T2 activity"/>
    <property type="evidence" value="ECO:0007669"/>
    <property type="project" value="InterPro"/>
</dbReference>
<reference evidence="4 5" key="1">
    <citation type="submission" date="2015-03" db="EMBL/GenBank/DDBJ databases">
        <authorList>
            <person name="Lepp D."/>
            <person name="Hassan Y.I."/>
            <person name="Li X.-Z."/>
            <person name="Zhou T."/>
        </authorList>
    </citation>
    <scope>NUCLEOTIDE SEQUENCE [LARGE SCALE GENOMIC DNA]</scope>
    <source>
        <strain evidence="4 5">E84</strain>
    </source>
</reference>
<organism evidence="4 5">
    <name type="scientific">Devosia epidermidihirudinis</name>
    <dbReference type="NCBI Taxonomy" id="1293439"/>
    <lineage>
        <taxon>Bacteria</taxon>
        <taxon>Pseudomonadati</taxon>
        <taxon>Pseudomonadota</taxon>
        <taxon>Alphaproteobacteria</taxon>
        <taxon>Hyphomicrobiales</taxon>
        <taxon>Devosiaceae</taxon>
        <taxon>Devosia</taxon>
    </lineage>
</organism>
<comment type="similarity">
    <text evidence="1 2">Belongs to the RNase T2 family.</text>
</comment>
<dbReference type="OrthoDB" id="4720638at2"/>
<dbReference type="Gene3D" id="3.90.730.10">
    <property type="entry name" value="Ribonuclease T2-like"/>
    <property type="match status" value="1"/>
</dbReference>
<dbReference type="InterPro" id="IPR033130">
    <property type="entry name" value="RNase_T2_His_AS_2"/>
</dbReference>
<protein>
    <submittedName>
        <fullName evidence="4">Uncharacterized protein</fullName>
    </submittedName>
</protein>
<dbReference type="EMBL" id="LANJ01000019">
    <property type="protein sequence ID" value="KKC37346.1"/>
    <property type="molecule type" value="Genomic_DNA"/>
</dbReference>
<feature type="chain" id="PRO_5002494537" evidence="3">
    <location>
        <begin position="19"/>
        <end position="327"/>
    </location>
</feature>
<gene>
    <name evidence="4" type="ORF">WH87_12440</name>
</gene>
<dbReference type="PROSITE" id="PS00530">
    <property type="entry name" value="RNASE_T2_1"/>
    <property type="match status" value="1"/>
</dbReference>
<dbReference type="PATRIC" id="fig|1293439.3.peg.2090"/>
<dbReference type="Proteomes" id="UP000033411">
    <property type="component" value="Unassembled WGS sequence"/>
</dbReference>
<evidence type="ECO:0000256" key="3">
    <source>
        <dbReference type="SAM" id="SignalP"/>
    </source>
</evidence>
<dbReference type="AlphaFoldDB" id="A0A0F5Q9E7"/>
<dbReference type="PROSITE" id="PS00531">
    <property type="entry name" value="RNASE_T2_2"/>
    <property type="match status" value="1"/>
</dbReference>
<dbReference type="InterPro" id="IPR018188">
    <property type="entry name" value="RNase_T2_His_AS_1"/>
</dbReference>
<evidence type="ECO:0000313" key="5">
    <source>
        <dbReference type="Proteomes" id="UP000033411"/>
    </source>
</evidence>
<dbReference type="Pfam" id="PF00445">
    <property type="entry name" value="Ribonuclease_T2"/>
    <property type="match status" value="1"/>
</dbReference>
<dbReference type="RefSeq" id="WP_046137454.1">
    <property type="nucleotide sequence ID" value="NZ_LANJ01000019.1"/>
</dbReference>
<feature type="signal peptide" evidence="3">
    <location>
        <begin position="1"/>
        <end position="18"/>
    </location>
</feature>
<dbReference type="PANTHER" id="PTHR11240:SF22">
    <property type="entry name" value="RIBONUCLEASE T2"/>
    <property type="match status" value="1"/>
</dbReference>
<evidence type="ECO:0000256" key="1">
    <source>
        <dbReference type="ARBA" id="ARBA00007469"/>
    </source>
</evidence>
<dbReference type="InterPro" id="IPR001568">
    <property type="entry name" value="RNase_T2-like"/>
</dbReference>
<dbReference type="GO" id="GO:0006401">
    <property type="term" value="P:RNA catabolic process"/>
    <property type="evidence" value="ECO:0007669"/>
    <property type="project" value="UniProtKB-ARBA"/>
</dbReference>
<keyword evidence="3" id="KW-0732">Signal</keyword>
<evidence type="ECO:0000313" key="4">
    <source>
        <dbReference type="EMBL" id="KKC37346.1"/>
    </source>
</evidence>
<evidence type="ECO:0000256" key="2">
    <source>
        <dbReference type="RuleBase" id="RU004328"/>
    </source>
</evidence>
<comment type="caution">
    <text evidence="4">The sequence shown here is derived from an EMBL/GenBank/DDBJ whole genome shotgun (WGS) entry which is preliminary data.</text>
</comment>
<dbReference type="GO" id="GO:0003723">
    <property type="term" value="F:RNA binding"/>
    <property type="evidence" value="ECO:0007669"/>
    <property type="project" value="InterPro"/>
</dbReference>
<name>A0A0F5Q9E7_9HYPH</name>
<proteinExistence type="inferred from homology"/>
<keyword evidence="5" id="KW-1185">Reference proteome</keyword>
<dbReference type="PANTHER" id="PTHR11240">
    <property type="entry name" value="RIBONUCLEASE T2"/>
    <property type="match status" value="1"/>
</dbReference>
<dbReference type="SUPFAM" id="SSF55895">
    <property type="entry name" value="Ribonuclease Rh-like"/>
    <property type="match status" value="1"/>
</dbReference>
<sequence length="327" mass="35729">MRIALTLLLALLTVPAHAEVPLSGYFTATKACPALQSINRGTNPGNVTLRPGTAYDLLAGNKDRPTHLWIAVPGAQPERRWVEVSCGERATDAEARMPAPTPAPPKPSYRGTQYILAVNWQPAFCELSPRKAECRNQQPNSFEATNFTLHGLWPQPRGNEFCLVSQDDRWSSENGRWRDLPPVRLSTGLRDELDVVMPGTQSGLDRHEWTKHGTCYGTSAERYFTDAMVLMLALNESSVTKLFANNIGRKITLQQVRDAFDESFGDGAGQRVRMACEADGNRTIITELTIGLTGEIYSPDDFSALIGAASPVDGGCRSGIVDAAGLR</sequence>
<accession>A0A0F5Q9E7</accession>